<feature type="compositionally biased region" description="Polar residues" evidence="1">
    <location>
        <begin position="164"/>
        <end position="173"/>
    </location>
</feature>
<keyword evidence="3" id="KW-1185">Reference proteome</keyword>
<evidence type="ECO:0000313" key="2">
    <source>
        <dbReference type="EMBL" id="WVY98047.1"/>
    </source>
</evidence>
<evidence type="ECO:0000313" key="3">
    <source>
        <dbReference type="Proteomes" id="UP001374535"/>
    </source>
</evidence>
<feature type="compositionally biased region" description="Basic residues" evidence="1">
    <location>
        <begin position="175"/>
        <end position="184"/>
    </location>
</feature>
<dbReference type="Pfam" id="PF03004">
    <property type="entry name" value="Transposase_24"/>
    <property type="match status" value="1"/>
</dbReference>
<organism evidence="2 3">
    <name type="scientific">Vigna mungo</name>
    <name type="common">Black gram</name>
    <name type="synonym">Phaseolus mungo</name>
    <dbReference type="NCBI Taxonomy" id="3915"/>
    <lineage>
        <taxon>Eukaryota</taxon>
        <taxon>Viridiplantae</taxon>
        <taxon>Streptophyta</taxon>
        <taxon>Embryophyta</taxon>
        <taxon>Tracheophyta</taxon>
        <taxon>Spermatophyta</taxon>
        <taxon>Magnoliopsida</taxon>
        <taxon>eudicotyledons</taxon>
        <taxon>Gunneridae</taxon>
        <taxon>Pentapetalae</taxon>
        <taxon>rosids</taxon>
        <taxon>fabids</taxon>
        <taxon>Fabales</taxon>
        <taxon>Fabaceae</taxon>
        <taxon>Papilionoideae</taxon>
        <taxon>50 kb inversion clade</taxon>
        <taxon>NPAAA clade</taxon>
        <taxon>indigoferoid/millettioid clade</taxon>
        <taxon>Phaseoleae</taxon>
        <taxon>Vigna</taxon>
    </lineage>
</organism>
<name>A0AAQ3MVW0_VIGMU</name>
<evidence type="ECO:0000256" key="1">
    <source>
        <dbReference type="SAM" id="MobiDB-lite"/>
    </source>
</evidence>
<dbReference type="EMBL" id="CP144692">
    <property type="protein sequence ID" value="WVY98047.1"/>
    <property type="molecule type" value="Genomic_DNA"/>
</dbReference>
<dbReference type="AlphaFoldDB" id="A0AAQ3MVW0"/>
<sequence>MVDDQCKMATKQLKTNDIWNLPLNERIIVHWNEEYQPIGDGGGLLNRFLGSVARNFKAFPICYSTWKKIPKDYKEDIIHNTIQTKFAINSDIQINYILKVLNHKWRDYRQELWQQRDDGTRTRDELILMAPEGIDKDHWASFVDYRLDERTKDMSLKNKRNRTKQTLAHTGSKSIARKRKEMVK</sequence>
<protein>
    <submittedName>
        <fullName evidence="2">Uncharacterized protein</fullName>
    </submittedName>
</protein>
<accession>A0AAQ3MVW0</accession>
<gene>
    <name evidence="2" type="ORF">V8G54_030198</name>
</gene>
<dbReference type="PANTHER" id="PTHR33144:SF45">
    <property type="entry name" value="TRANSPOSASE TNP1_EN_SPM-LIKE DOMAIN-CONTAINING PROTEIN"/>
    <property type="match status" value="1"/>
</dbReference>
<proteinExistence type="predicted"/>
<dbReference type="InterPro" id="IPR004252">
    <property type="entry name" value="Probable_transposase_24"/>
</dbReference>
<reference evidence="2 3" key="1">
    <citation type="journal article" date="2023" name="Life. Sci Alliance">
        <title>Evolutionary insights into 3D genome organization and epigenetic landscape of Vigna mungo.</title>
        <authorList>
            <person name="Junaid A."/>
            <person name="Singh B."/>
            <person name="Bhatia S."/>
        </authorList>
    </citation>
    <scope>NUCLEOTIDE SEQUENCE [LARGE SCALE GENOMIC DNA]</scope>
    <source>
        <strain evidence="2">Urdbean</strain>
    </source>
</reference>
<dbReference type="Proteomes" id="UP001374535">
    <property type="component" value="Chromosome 9"/>
</dbReference>
<dbReference type="PANTHER" id="PTHR33144">
    <property type="entry name" value="OS10G0409366 PROTEIN-RELATED"/>
    <property type="match status" value="1"/>
</dbReference>
<feature type="region of interest" description="Disordered" evidence="1">
    <location>
        <begin position="158"/>
        <end position="184"/>
    </location>
</feature>